<comment type="caution">
    <text evidence="1">The sequence shown here is derived from an EMBL/GenBank/DDBJ whole genome shotgun (WGS) entry which is preliminary data.</text>
</comment>
<reference evidence="1 2" key="1">
    <citation type="submission" date="2019-10" db="EMBL/GenBank/DDBJ databases">
        <title>Whole genome shotgun sequence of Acrocarpospora macrocephala NBRC 16266.</title>
        <authorList>
            <person name="Ichikawa N."/>
            <person name="Kimura A."/>
            <person name="Kitahashi Y."/>
            <person name="Komaki H."/>
            <person name="Oguchi A."/>
        </authorList>
    </citation>
    <scope>NUCLEOTIDE SEQUENCE [LARGE SCALE GENOMIC DNA]</scope>
    <source>
        <strain evidence="1 2">NBRC 16266</strain>
    </source>
</reference>
<dbReference type="GO" id="GO:0016798">
    <property type="term" value="F:hydrolase activity, acting on glycosyl bonds"/>
    <property type="evidence" value="ECO:0007669"/>
    <property type="project" value="UniProtKB-KW"/>
</dbReference>
<sequence>MAAQRADPESTLRLTRRLLALRRRSAALRAGAYRELRLGDGLLAYERRSGEERVVVVINFDSRERRISGLPPELRLTLATGPASGGLTLAGVSAAVLSDRSF</sequence>
<gene>
    <name evidence="1" type="ORF">Amac_080640</name>
</gene>
<accession>A0A5M3WYA3</accession>
<evidence type="ECO:0000313" key="1">
    <source>
        <dbReference type="EMBL" id="GES14467.1"/>
    </source>
</evidence>
<dbReference type="SUPFAM" id="SSF51445">
    <property type="entry name" value="(Trans)glycosidases"/>
    <property type="match status" value="1"/>
</dbReference>
<dbReference type="AlphaFoldDB" id="A0A5M3WYA3"/>
<dbReference type="InterPro" id="IPR017853">
    <property type="entry name" value="GH"/>
</dbReference>
<dbReference type="InterPro" id="IPR013780">
    <property type="entry name" value="Glyco_hydro_b"/>
</dbReference>
<keyword evidence="2" id="KW-1185">Reference proteome</keyword>
<proteinExistence type="predicted"/>
<name>A0A5M3WYA3_9ACTN</name>
<dbReference type="Gene3D" id="2.60.40.1180">
    <property type="entry name" value="Golgi alpha-mannosidase II"/>
    <property type="match status" value="1"/>
</dbReference>
<dbReference type="EMBL" id="BLAE01000060">
    <property type="protein sequence ID" value="GES14467.1"/>
    <property type="molecule type" value="Genomic_DNA"/>
</dbReference>
<organism evidence="1 2">
    <name type="scientific">Acrocarpospora macrocephala</name>
    <dbReference type="NCBI Taxonomy" id="150177"/>
    <lineage>
        <taxon>Bacteria</taxon>
        <taxon>Bacillati</taxon>
        <taxon>Actinomycetota</taxon>
        <taxon>Actinomycetes</taxon>
        <taxon>Streptosporangiales</taxon>
        <taxon>Streptosporangiaceae</taxon>
        <taxon>Acrocarpospora</taxon>
    </lineage>
</organism>
<dbReference type="RefSeq" id="WP_218041579.1">
    <property type="nucleotide sequence ID" value="NZ_BAAAHL010000049.1"/>
</dbReference>
<evidence type="ECO:0000313" key="2">
    <source>
        <dbReference type="Proteomes" id="UP000331127"/>
    </source>
</evidence>
<protein>
    <submittedName>
        <fullName evidence="1">Uncharacterized protein</fullName>
    </submittedName>
</protein>
<dbReference type="Proteomes" id="UP000331127">
    <property type="component" value="Unassembled WGS sequence"/>
</dbReference>